<feature type="transmembrane region" description="Helical" evidence="1">
    <location>
        <begin position="6"/>
        <end position="23"/>
    </location>
</feature>
<dbReference type="PANTHER" id="PTHR36111:SF2">
    <property type="entry name" value="INNER MEMBRANE PROTEIN"/>
    <property type="match status" value="1"/>
</dbReference>
<protein>
    <recommendedName>
        <fullName evidence="4">DUF554 domain-containing protein</fullName>
    </recommendedName>
</protein>
<gene>
    <name evidence="2" type="ORF">B0W44_12875</name>
</gene>
<sequence>MALLGTLVNAGAIVAGALIGLFLSKMREQISDTIMQAIGIVVLVIGLSMALETDNFVALLLSVVFGGIIGSWLKLEERLNNFGKRVEQKFEGKRPFATSFVSGTLLYCAGAMAIVGAINSGLQGDHQVLYTKALLDGFTAVIFSATLGIGVIFAAVPVFLYQGSIALAAEWITWFIAEDLLDQIILHVTSVGGLLIVGLGINLLRAATIRVADFLPALPLAVVSAFLMHVL</sequence>
<dbReference type="InterPro" id="IPR007563">
    <property type="entry name" value="DUF554"/>
</dbReference>
<dbReference type="PANTHER" id="PTHR36111">
    <property type="entry name" value="INNER MEMBRANE PROTEIN-RELATED"/>
    <property type="match status" value="1"/>
</dbReference>
<dbReference type="EMBL" id="CP019699">
    <property type="protein sequence ID" value="AQS56522.1"/>
    <property type="molecule type" value="Genomic_DNA"/>
</dbReference>
<keyword evidence="1" id="KW-0472">Membrane</keyword>
<evidence type="ECO:0000313" key="2">
    <source>
        <dbReference type="EMBL" id="AQS56522.1"/>
    </source>
</evidence>
<reference evidence="2 3" key="1">
    <citation type="journal article" date="2015" name="Int. J. Syst. Evol. Microbiol.">
        <title>Novibacillus thermophilus gen. nov., sp. nov., a Gram-staining-negative and moderately thermophilic member of the family Thermoactinomycetaceae.</title>
        <authorList>
            <person name="Yang G."/>
            <person name="Chen J."/>
            <person name="Zhou S."/>
        </authorList>
    </citation>
    <scope>NUCLEOTIDE SEQUENCE [LARGE SCALE GENOMIC DNA]</scope>
    <source>
        <strain evidence="2 3">SG-1</strain>
    </source>
</reference>
<dbReference type="KEGG" id="ntr:B0W44_12875"/>
<feature type="transmembrane region" description="Helical" evidence="1">
    <location>
        <begin position="180"/>
        <end position="201"/>
    </location>
</feature>
<feature type="transmembrane region" description="Helical" evidence="1">
    <location>
        <begin position="56"/>
        <end position="75"/>
    </location>
</feature>
<feature type="transmembrane region" description="Helical" evidence="1">
    <location>
        <begin position="138"/>
        <end position="160"/>
    </location>
</feature>
<feature type="transmembrane region" description="Helical" evidence="1">
    <location>
        <begin position="207"/>
        <end position="228"/>
    </location>
</feature>
<dbReference type="Proteomes" id="UP000188603">
    <property type="component" value="Chromosome"/>
</dbReference>
<dbReference type="AlphaFoldDB" id="A0A1U9K908"/>
<dbReference type="OrthoDB" id="9797976at2"/>
<dbReference type="STRING" id="1471761.B0W44_12875"/>
<evidence type="ECO:0000313" key="3">
    <source>
        <dbReference type="Proteomes" id="UP000188603"/>
    </source>
</evidence>
<evidence type="ECO:0008006" key="4">
    <source>
        <dbReference type="Google" id="ProtNLM"/>
    </source>
</evidence>
<feature type="transmembrane region" description="Helical" evidence="1">
    <location>
        <begin position="96"/>
        <end position="118"/>
    </location>
</feature>
<feature type="transmembrane region" description="Helical" evidence="1">
    <location>
        <begin position="30"/>
        <end position="50"/>
    </location>
</feature>
<name>A0A1U9K908_9BACL</name>
<accession>A0A1U9K908</accession>
<keyword evidence="1" id="KW-1133">Transmembrane helix</keyword>
<keyword evidence="1" id="KW-0812">Transmembrane</keyword>
<dbReference type="Pfam" id="PF04474">
    <property type="entry name" value="DUF554"/>
    <property type="match status" value="1"/>
</dbReference>
<proteinExistence type="predicted"/>
<evidence type="ECO:0000256" key="1">
    <source>
        <dbReference type="SAM" id="Phobius"/>
    </source>
</evidence>
<dbReference type="RefSeq" id="WP_077720382.1">
    <property type="nucleotide sequence ID" value="NZ_CP019699.1"/>
</dbReference>
<keyword evidence="3" id="KW-1185">Reference proteome</keyword>
<organism evidence="2 3">
    <name type="scientific">Novibacillus thermophilus</name>
    <dbReference type="NCBI Taxonomy" id="1471761"/>
    <lineage>
        <taxon>Bacteria</taxon>
        <taxon>Bacillati</taxon>
        <taxon>Bacillota</taxon>
        <taxon>Bacilli</taxon>
        <taxon>Bacillales</taxon>
        <taxon>Thermoactinomycetaceae</taxon>
        <taxon>Novibacillus</taxon>
    </lineage>
</organism>